<reference evidence="1 2" key="1">
    <citation type="submission" date="2020-04" db="EMBL/GenBank/DDBJ databases">
        <title>Flammeovirga sp. SR4, a novel species isolated from seawater.</title>
        <authorList>
            <person name="Wang X."/>
        </authorList>
    </citation>
    <scope>NUCLEOTIDE SEQUENCE [LARGE SCALE GENOMIC DNA]</scope>
    <source>
        <strain evidence="1 2">ATCC 23126</strain>
    </source>
</reference>
<dbReference type="SUPFAM" id="SSF51206">
    <property type="entry name" value="cAMP-binding domain-like"/>
    <property type="match status" value="1"/>
</dbReference>
<dbReference type="RefSeq" id="WP_169657440.1">
    <property type="nucleotide sequence ID" value="NZ_JABANE010000036.1"/>
</dbReference>
<dbReference type="AlphaFoldDB" id="A0A7X9RUV4"/>
<dbReference type="Proteomes" id="UP000576082">
    <property type="component" value="Unassembled WGS sequence"/>
</dbReference>
<dbReference type="Gene3D" id="2.60.120.10">
    <property type="entry name" value="Jelly Rolls"/>
    <property type="match status" value="1"/>
</dbReference>
<dbReference type="InterPro" id="IPR014710">
    <property type="entry name" value="RmlC-like_jellyroll"/>
</dbReference>
<dbReference type="InterPro" id="IPR018490">
    <property type="entry name" value="cNMP-bd_dom_sf"/>
</dbReference>
<gene>
    <name evidence="1" type="ORF">HHU12_14355</name>
</gene>
<name>A0A7X9RUV4_9BACT</name>
<keyword evidence="2" id="KW-1185">Reference proteome</keyword>
<accession>A0A7X9RUV4</accession>
<proteinExistence type="predicted"/>
<evidence type="ECO:0000313" key="2">
    <source>
        <dbReference type="Proteomes" id="UP000576082"/>
    </source>
</evidence>
<organism evidence="1 2">
    <name type="scientific">Flammeovirga aprica JL-4</name>
    <dbReference type="NCBI Taxonomy" id="694437"/>
    <lineage>
        <taxon>Bacteria</taxon>
        <taxon>Pseudomonadati</taxon>
        <taxon>Bacteroidota</taxon>
        <taxon>Cytophagia</taxon>
        <taxon>Cytophagales</taxon>
        <taxon>Flammeovirgaceae</taxon>
        <taxon>Flammeovirga</taxon>
    </lineage>
</organism>
<dbReference type="EMBL" id="JABANE010000036">
    <property type="protein sequence ID" value="NME69154.1"/>
    <property type="molecule type" value="Genomic_DNA"/>
</dbReference>
<evidence type="ECO:0000313" key="1">
    <source>
        <dbReference type="EMBL" id="NME69154.1"/>
    </source>
</evidence>
<protein>
    <submittedName>
        <fullName evidence="1">Crp/Fnr family transcriptional regulator</fullName>
    </submittedName>
</protein>
<sequence length="201" mass="23803">MIRKDKYPEEIAFISKALDMDYQLSDDAKSLLFENIKREERKKGDFLFQTKEEIQRVYVFVKGAFKDFTINEEGDEVLLTIGFEGDMCMKFSSYMPEYPIEEHFLLYEDAVLYSIEIEFLRSLYATNLEWANWGRCLAENLALEWSYFADRLRYLKAKERYLHLLRETPSIANRIPLQDIASYLGITPVSLSRIRKEISNL</sequence>
<comment type="caution">
    <text evidence="1">The sequence shown here is derived from an EMBL/GenBank/DDBJ whole genome shotgun (WGS) entry which is preliminary data.</text>
</comment>